<feature type="compositionally biased region" description="Basic and acidic residues" evidence="1">
    <location>
        <begin position="67"/>
        <end position="78"/>
    </location>
</feature>
<feature type="compositionally biased region" description="Acidic residues" evidence="1">
    <location>
        <begin position="50"/>
        <end position="66"/>
    </location>
</feature>
<keyword evidence="4" id="KW-1185">Reference proteome</keyword>
<dbReference type="EMBL" id="JH795863">
    <property type="protein sequence ID" value="EJU01838.1"/>
    <property type="molecule type" value="Genomic_DNA"/>
</dbReference>
<protein>
    <recommendedName>
        <fullName evidence="5">Secreted protein</fullName>
    </recommendedName>
</protein>
<evidence type="ECO:0008006" key="5">
    <source>
        <dbReference type="Google" id="ProtNLM"/>
    </source>
</evidence>
<evidence type="ECO:0000256" key="2">
    <source>
        <dbReference type="SAM" id="SignalP"/>
    </source>
</evidence>
<keyword evidence="2" id="KW-0732">Signal</keyword>
<organism evidence="3 4">
    <name type="scientific">Dacryopinax primogenitus (strain DJM 731)</name>
    <name type="common">Brown rot fungus</name>
    <dbReference type="NCBI Taxonomy" id="1858805"/>
    <lineage>
        <taxon>Eukaryota</taxon>
        <taxon>Fungi</taxon>
        <taxon>Dikarya</taxon>
        <taxon>Basidiomycota</taxon>
        <taxon>Agaricomycotina</taxon>
        <taxon>Dacrymycetes</taxon>
        <taxon>Dacrymycetales</taxon>
        <taxon>Dacrymycetaceae</taxon>
        <taxon>Dacryopinax</taxon>
    </lineage>
</organism>
<dbReference type="AlphaFoldDB" id="M5GCL3"/>
<dbReference type="Proteomes" id="UP000030653">
    <property type="component" value="Unassembled WGS sequence"/>
</dbReference>
<name>M5GCL3_DACPD</name>
<evidence type="ECO:0000313" key="3">
    <source>
        <dbReference type="EMBL" id="EJU01838.1"/>
    </source>
</evidence>
<feature type="chain" id="PRO_5004067651" description="Secreted protein" evidence="2">
    <location>
        <begin position="21"/>
        <end position="78"/>
    </location>
</feature>
<feature type="region of interest" description="Disordered" evidence="1">
    <location>
        <begin position="35"/>
        <end position="78"/>
    </location>
</feature>
<accession>M5GCL3</accession>
<dbReference type="HOGENOM" id="CLU_2621980_0_0_1"/>
<evidence type="ECO:0000313" key="4">
    <source>
        <dbReference type="Proteomes" id="UP000030653"/>
    </source>
</evidence>
<evidence type="ECO:0000256" key="1">
    <source>
        <dbReference type="SAM" id="MobiDB-lite"/>
    </source>
</evidence>
<dbReference type="GeneID" id="63687790"/>
<reference evidence="3 4" key="1">
    <citation type="journal article" date="2012" name="Science">
        <title>The Paleozoic origin of enzymatic lignin decomposition reconstructed from 31 fungal genomes.</title>
        <authorList>
            <person name="Floudas D."/>
            <person name="Binder M."/>
            <person name="Riley R."/>
            <person name="Barry K."/>
            <person name="Blanchette R.A."/>
            <person name="Henrissat B."/>
            <person name="Martinez A.T."/>
            <person name="Otillar R."/>
            <person name="Spatafora J.W."/>
            <person name="Yadav J.S."/>
            <person name="Aerts A."/>
            <person name="Benoit I."/>
            <person name="Boyd A."/>
            <person name="Carlson A."/>
            <person name="Copeland A."/>
            <person name="Coutinho P.M."/>
            <person name="de Vries R.P."/>
            <person name="Ferreira P."/>
            <person name="Findley K."/>
            <person name="Foster B."/>
            <person name="Gaskell J."/>
            <person name="Glotzer D."/>
            <person name="Gorecki P."/>
            <person name="Heitman J."/>
            <person name="Hesse C."/>
            <person name="Hori C."/>
            <person name="Igarashi K."/>
            <person name="Jurgens J.A."/>
            <person name="Kallen N."/>
            <person name="Kersten P."/>
            <person name="Kohler A."/>
            <person name="Kuees U."/>
            <person name="Kumar T.K.A."/>
            <person name="Kuo A."/>
            <person name="LaButti K."/>
            <person name="Larrondo L.F."/>
            <person name="Lindquist E."/>
            <person name="Ling A."/>
            <person name="Lombard V."/>
            <person name="Lucas S."/>
            <person name="Lundell T."/>
            <person name="Martin R."/>
            <person name="McLaughlin D.J."/>
            <person name="Morgenstern I."/>
            <person name="Morin E."/>
            <person name="Murat C."/>
            <person name="Nagy L.G."/>
            <person name="Nolan M."/>
            <person name="Ohm R.A."/>
            <person name="Patyshakuliyeva A."/>
            <person name="Rokas A."/>
            <person name="Ruiz-Duenas F.J."/>
            <person name="Sabat G."/>
            <person name="Salamov A."/>
            <person name="Samejima M."/>
            <person name="Schmutz J."/>
            <person name="Slot J.C."/>
            <person name="St John F."/>
            <person name="Stenlid J."/>
            <person name="Sun H."/>
            <person name="Sun S."/>
            <person name="Syed K."/>
            <person name="Tsang A."/>
            <person name="Wiebenga A."/>
            <person name="Young D."/>
            <person name="Pisabarro A."/>
            <person name="Eastwood D.C."/>
            <person name="Martin F."/>
            <person name="Cullen D."/>
            <person name="Grigoriev I.V."/>
            <person name="Hibbett D.S."/>
        </authorList>
    </citation>
    <scope>NUCLEOTIDE SEQUENCE [LARGE SCALE GENOMIC DNA]</scope>
    <source>
        <strain evidence="3 4">DJM-731 SS1</strain>
    </source>
</reference>
<proteinExistence type="predicted"/>
<feature type="signal peptide" evidence="2">
    <location>
        <begin position="1"/>
        <end position="20"/>
    </location>
</feature>
<gene>
    <name evidence="3" type="ORF">DACRYDRAFT_22210</name>
</gene>
<dbReference type="RefSeq" id="XP_040628735.1">
    <property type="nucleotide sequence ID" value="XM_040772728.1"/>
</dbReference>
<sequence>MFLNLMPLPFLLVPLPPCFLCVFLEPNLAFSAQEFPQRLGDRHEPPGPPPEEEDEAYREEGDEEVEDGRCERDRLGGL</sequence>